<sequence>MNFDSITIDSPSQNKVLPFHGFGSFSNASKGFKKVEVFDSVAFSGQKQGFDASNLMVIEMENEQMEDMDIEALPSMWPEDIDSSKPYVEKPAGDQDMLEEVTIVEEPTIVDFHHLVELTNYTDRGSSQLTHLVQHWEYKHANAVRLLREELDILSKQREEVELKKLEILEDFRFEEARYSGDKRPISILDEIIDLYQDIPRRKREIIVKSKTVNIDAEFDTVAYWKQRAKDLEKLLEASVHREQLLMEKLQESVQNLEKESSPVEELTQILKRADNFLHFVLQNAPVVMGHQDKDLRYRFIYNQFPRLQEEEILGKTDVEIFSGAGVKESQDFKKEVLDKGLPAKREITFETELFGSKTFLIYVEPVFSKSGETIGINYMGMDVTDQVRKREKMAQLREQIAVQKAKETELNKTIHITEETMRAKQMLATMSHEIRSPLSGVVSMAEILSTTNLDREQRQLLNVMISSGDLVLQLINDILDLSKVESGVMKLEATKFRPREVVKHVLQTSAASLQKILTLEGRVADDVPIEVIGDVLRIRQILTNLITNAIKFTHEGKVGINLYVVSDPCYGKAEGNHQKSSGDQSTTTEIKEDKPKLSSQNCSDRKGFHSKKYSEGPYPNHLPSDAPQTPVKNGNTTDGDEGEEPQVPGTTVWLCCDVYDTGIGIPVSIVKALLSTFLIHATENALPTLFRKYMQVSADHARKYGGTGLGLAICKQLVELMGGRLTVSSKVKCGSTFTFVLPYKVSSTCDSSDDPDDLSEMVDHDAPLEDETAGFFQFQPRTLGSLFSSNGSTRTQKLLPHSIGFAKSPKLNGISDDSCSFPSGNVRLKETTCAEDACSVVEVAETLSEPESSFSHSPERDYENVVCRSQQSQDDTNCKIPNGTTNCNNHTESSREVGLRANTAEPPGSCQEEEKSVIDSQCTSTSIPQKPESKPKPKILLVEDNKINVMVAKSMMKQLGHTIDVVNNGVEAVRAVQSCCYDLVLMDVCMPVMNGLQATQMIRSFEETGNWDAAAKAGIEPSASLQDGQSSIHYDKRMPIIAMTANALSESAEECYANGMDSFVSKPVTFQKLKECLEQYLP</sequence>
<dbReference type="PANTHER" id="PTHR43047:SF68">
    <property type="entry name" value="HISTIDINE KINASE 5"/>
    <property type="match status" value="1"/>
</dbReference>
<evidence type="ECO:0000256" key="5">
    <source>
        <dbReference type="ARBA" id="ARBA00022553"/>
    </source>
</evidence>
<feature type="region of interest" description="Disordered" evidence="11">
    <location>
        <begin position="884"/>
        <end position="936"/>
    </location>
</feature>
<evidence type="ECO:0000256" key="10">
    <source>
        <dbReference type="SAM" id="Coils"/>
    </source>
</evidence>
<dbReference type="InterPro" id="IPR003594">
    <property type="entry name" value="HATPase_dom"/>
</dbReference>
<evidence type="ECO:0000256" key="3">
    <source>
        <dbReference type="ARBA" id="ARBA00012438"/>
    </source>
</evidence>
<protein>
    <recommendedName>
        <fullName evidence="3">histidine kinase</fullName>
        <ecNumber evidence="3">2.7.13.3</ecNumber>
    </recommendedName>
</protein>
<dbReference type="GO" id="GO:0005886">
    <property type="term" value="C:plasma membrane"/>
    <property type="evidence" value="ECO:0007669"/>
    <property type="project" value="TreeGrafter"/>
</dbReference>
<feature type="domain" description="Histidine kinase" evidence="12">
    <location>
        <begin position="430"/>
        <end position="746"/>
    </location>
</feature>
<dbReference type="PANTHER" id="PTHR43047">
    <property type="entry name" value="TWO-COMPONENT HISTIDINE PROTEIN KINASE"/>
    <property type="match status" value="1"/>
</dbReference>
<dbReference type="InterPro" id="IPR001789">
    <property type="entry name" value="Sig_transdc_resp-reg_receiver"/>
</dbReference>
<dbReference type="Pfam" id="PF02518">
    <property type="entry name" value="HATPase_c"/>
    <property type="match status" value="1"/>
</dbReference>
<dbReference type="Proteomes" id="UP000886885">
    <property type="component" value="Chromosome 18D"/>
</dbReference>
<dbReference type="EMBL" id="JAAWWB010000036">
    <property type="protein sequence ID" value="KAG6739147.1"/>
    <property type="molecule type" value="Genomic_DNA"/>
</dbReference>
<dbReference type="Pfam" id="PF00072">
    <property type="entry name" value="Response_reg"/>
    <property type="match status" value="1"/>
</dbReference>
<feature type="coiled-coil region" evidence="10">
    <location>
        <begin position="240"/>
        <end position="267"/>
    </location>
</feature>
<dbReference type="GO" id="GO:0009927">
    <property type="term" value="F:histidine phosphotransfer kinase activity"/>
    <property type="evidence" value="ECO:0007669"/>
    <property type="project" value="TreeGrafter"/>
</dbReference>
<evidence type="ECO:0000313" key="14">
    <source>
        <dbReference type="EMBL" id="KAG6739147.1"/>
    </source>
</evidence>
<comment type="catalytic activity">
    <reaction evidence="1">
        <text>ATP + protein L-histidine = ADP + protein N-phospho-L-histidine.</text>
        <dbReference type="EC" id="2.7.13.3"/>
    </reaction>
</comment>
<evidence type="ECO:0000313" key="15">
    <source>
        <dbReference type="Proteomes" id="UP000886885"/>
    </source>
</evidence>
<dbReference type="InterPro" id="IPR003661">
    <property type="entry name" value="HisK_dim/P_dom"/>
</dbReference>
<gene>
    <name evidence="14" type="ORF">POTOM_056733</name>
</gene>
<feature type="modified residue" description="4-aspartylphosphate" evidence="9">
    <location>
        <position position="988"/>
    </location>
</feature>
<feature type="domain" description="Response regulatory" evidence="13">
    <location>
        <begin position="939"/>
        <end position="1082"/>
    </location>
</feature>
<feature type="compositionally biased region" description="Polar residues" evidence="11">
    <location>
        <begin position="627"/>
        <end position="638"/>
    </location>
</feature>
<evidence type="ECO:0000259" key="13">
    <source>
        <dbReference type="PROSITE" id="PS50110"/>
    </source>
</evidence>
<organism evidence="14 15">
    <name type="scientific">Populus tomentosa</name>
    <name type="common">Chinese white poplar</name>
    <dbReference type="NCBI Taxonomy" id="118781"/>
    <lineage>
        <taxon>Eukaryota</taxon>
        <taxon>Viridiplantae</taxon>
        <taxon>Streptophyta</taxon>
        <taxon>Embryophyta</taxon>
        <taxon>Tracheophyta</taxon>
        <taxon>Spermatophyta</taxon>
        <taxon>Magnoliopsida</taxon>
        <taxon>eudicotyledons</taxon>
        <taxon>Gunneridae</taxon>
        <taxon>Pentapetalae</taxon>
        <taxon>rosids</taxon>
        <taxon>fabids</taxon>
        <taxon>Malpighiales</taxon>
        <taxon>Salicaceae</taxon>
        <taxon>Saliceae</taxon>
        <taxon>Populus</taxon>
    </lineage>
</organism>
<keyword evidence="5 9" id="KW-0597">Phosphoprotein</keyword>
<comment type="caution">
    <text evidence="14">The sequence shown here is derived from an EMBL/GenBank/DDBJ whole genome shotgun (WGS) entry which is preliminary data.</text>
</comment>
<evidence type="ECO:0000256" key="2">
    <source>
        <dbReference type="ARBA" id="ARBA00004496"/>
    </source>
</evidence>
<evidence type="ECO:0000256" key="8">
    <source>
        <dbReference type="ARBA" id="ARBA00023170"/>
    </source>
</evidence>
<reference evidence="14" key="1">
    <citation type="journal article" date="2020" name="bioRxiv">
        <title>Hybrid origin of Populus tomentosa Carr. identified through genome sequencing and phylogenomic analysis.</title>
        <authorList>
            <person name="An X."/>
            <person name="Gao K."/>
            <person name="Chen Z."/>
            <person name="Li J."/>
            <person name="Yang X."/>
            <person name="Yang X."/>
            <person name="Zhou J."/>
            <person name="Guo T."/>
            <person name="Zhao T."/>
            <person name="Huang S."/>
            <person name="Miao D."/>
            <person name="Khan W.U."/>
            <person name="Rao P."/>
            <person name="Ye M."/>
            <person name="Lei B."/>
            <person name="Liao W."/>
            <person name="Wang J."/>
            <person name="Ji L."/>
            <person name="Li Y."/>
            <person name="Guo B."/>
            <person name="Mustafa N.S."/>
            <person name="Li S."/>
            <person name="Yun Q."/>
            <person name="Keller S.R."/>
            <person name="Mao J."/>
            <person name="Zhang R."/>
            <person name="Strauss S.H."/>
        </authorList>
    </citation>
    <scope>NUCLEOTIDE SEQUENCE</scope>
    <source>
        <strain evidence="14">GM15</strain>
        <tissue evidence="14">Leaf</tissue>
    </source>
</reference>
<evidence type="ECO:0000256" key="9">
    <source>
        <dbReference type="PROSITE-ProRule" id="PRU00169"/>
    </source>
</evidence>
<proteinExistence type="predicted"/>
<keyword evidence="7" id="KW-0418">Kinase</keyword>
<evidence type="ECO:0000256" key="1">
    <source>
        <dbReference type="ARBA" id="ARBA00000085"/>
    </source>
</evidence>
<name>A0A8X8C2S5_POPTO</name>
<feature type="compositionally biased region" description="Polar residues" evidence="11">
    <location>
        <begin position="579"/>
        <end position="589"/>
    </location>
</feature>
<dbReference type="InterPro" id="IPR005467">
    <property type="entry name" value="His_kinase_dom"/>
</dbReference>
<dbReference type="Pfam" id="PF00512">
    <property type="entry name" value="HisKA"/>
    <property type="match status" value="1"/>
</dbReference>
<comment type="subcellular location">
    <subcellularLocation>
        <location evidence="2">Cytoplasm</location>
    </subcellularLocation>
</comment>
<keyword evidence="15" id="KW-1185">Reference proteome</keyword>
<feature type="region of interest" description="Disordered" evidence="11">
    <location>
        <begin position="574"/>
        <end position="647"/>
    </location>
</feature>
<keyword evidence="8" id="KW-0675">Receptor</keyword>
<evidence type="ECO:0000256" key="7">
    <source>
        <dbReference type="ARBA" id="ARBA00022777"/>
    </source>
</evidence>
<dbReference type="SMART" id="SM00388">
    <property type="entry name" value="HisKA"/>
    <property type="match status" value="1"/>
</dbReference>
<dbReference type="GO" id="GO:0005737">
    <property type="term" value="C:cytoplasm"/>
    <property type="evidence" value="ECO:0007669"/>
    <property type="project" value="UniProtKB-SubCell"/>
</dbReference>
<dbReference type="FunFam" id="3.40.50.2300:FF:000201">
    <property type="entry name" value="Histidine kinase 5"/>
    <property type="match status" value="1"/>
</dbReference>
<accession>A0A8X8C2S5</accession>
<dbReference type="PROSITE" id="PS50109">
    <property type="entry name" value="HIS_KIN"/>
    <property type="match status" value="1"/>
</dbReference>
<keyword evidence="6" id="KW-0808">Transferase</keyword>
<dbReference type="OrthoDB" id="10266508at2759"/>
<dbReference type="AlphaFoldDB" id="A0A8X8C2S5"/>
<dbReference type="EC" id="2.7.13.3" evidence="3"/>
<dbReference type="SMART" id="SM00387">
    <property type="entry name" value="HATPase_c"/>
    <property type="match status" value="1"/>
</dbReference>
<evidence type="ECO:0000256" key="4">
    <source>
        <dbReference type="ARBA" id="ARBA00022490"/>
    </source>
</evidence>
<dbReference type="GO" id="GO:0000155">
    <property type="term" value="F:phosphorelay sensor kinase activity"/>
    <property type="evidence" value="ECO:0007669"/>
    <property type="project" value="InterPro"/>
</dbReference>
<dbReference type="FunFam" id="1.10.287.130:FF:000030">
    <property type="entry name" value="Putative histidine kinase 5"/>
    <property type="match status" value="1"/>
</dbReference>
<keyword evidence="4" id="KW-0963">Cytoplasm</keyword>
<evidence type="ECO:0000256" key="6">
    <source>
        <dbReference type="ARBA" id="ARBA00022679"/>
    </source>
</evidence>
<feature type="compositionally biased region" description="Polar residues" evidence="11">
    <location>
        <begin position="919"/>
        <end position="929"/>
    </location>
</feature>
<dbReference type="CDD" id="cd17546">
    <property type="entry name" value="REC_hyHK_CKI1_RcsC-like"/>
    <property type="match status" value="1"/>
</dbReference>
<evidence type="ECO:0000259" key="12">
    <source>
        <dbReference type="PROSITE" id="PS50109"/>
    </source>
</evidence>
<keyword evidence="10" id="KW-0175">Coiled coil</keyword>
<dbReference type="SMART" id="SM00448">
    <property type="entry name" value="REC"/>
    <property type="match status" value="1"/>
</dbReference>
<dbReference type="FunFam" id="3.30.450.20:FF:000061">
    <property type="entry name" value="Histidine kinase 5"/>
    <property type="match status" value="1"/>
</dbReference>
<dbReference type="CDD" id="cd00082">
    <property type="entry name" value="HisKA"/>
    <property type="match status" value="1"/>
</dbReference>
<dbReference type="PROSITE" id="PS50110">
    <property type="entry name" value="RESPONSE_REGULATORY"/>
    <property type="match status" value="1"/>
</dbReference>
<evidence type="ECO:0000256" key="11">
    <source>
        <dbReference type="SAM" id="MobiDB-lite"/>
    </source>
</evidence>